<dbReference type="PRINTS" id="PR00080">
    <property type="entry name" value="SDRFAMILY"/>
</dbReference>
<gene>
    <name evidence="3" type="ORF">JK636_18375</name>
</gene>
<dbReference type="NCBIfam" id="NF009499">
    <property type="entry name" value="PRK12859.1"/>
    <property type="match status" value="1"/>
</dbReference>
<sequence>MDNLSINYGSLKGKLALVTGASRLKGIGAAICRELALRGADVFFTYWTNYDNCLSVGVKSDEPYSLIEELRGFGIRVESMELDLSDINSYSKLLNRVKETLGYPDILVNNACYSVNDNFENITAESLNAHYIINIRANTLLSTEFAKGFNKGSGGRIINLTSGQSLGPMPDELSYAITKGAIETITYTLSAAVACKGITVNAVNPGPTDSGWITEELEKEIIKAFPFGRIGKPEDAARLIAFLASDEAQWITGQVIHSEGGFKR</sequence>
<keyword evidence="2" id="KW-0560">Oxidoreductase</keyword>
<name>A0ABS1TE82_9CLOT</name>
<dbReference type="SUPFAM" id="SSF51735">
    <property type="entry name" value="NAD(P)-binding Rossmann-fold domains"/>
    <property type="match status" value="1"/>
</dbReference>
<dbReference type="EMBL" id="JAESWC010000015">
    <property type="protein sequence ID" value="MBL4937680.1"/>
    <property type="molecule type" value="Genomic_DNA"/>
</dbReference>
<comment type="caution">
    <text evidence="3">The sequence shown here is derived from an EMBL/GenBank/DDBJ whole genome shotgun (WGS) entry which is preliminary data.</text>
</comment>
<reference evidence="3 4" key="1">
    <citation type="submission" date="2021-01" db="EMBL/GenBank/DDBJ databases">
        <title>Genome public.</title>
        <authorList>
            <person name="Liu C."/>
            <person name="Sun Q."/>
        </authorList>
    </citation>
    <scope>NUCLEOTIDE SEQUENCE [LARGE SCALE GENOMIC DNA]</scope>
    <source>
        <strain evidence="3 4">YIM B02515</strain>
    </source>
</reference>
<evidence type="ECO:0000256" key="1">
    <source>
        <dbReference type="ARBA" id="ARBA00006484"/>
    </source>
</evidence>
<dbReference type="PROSITE" id="PS00061">
    <property type="entry name" value="ADH_SHORT"/>
    <property type="match status" value="1"/>
</dbReference>
<comment type="similarity">
    <text evidence="1">Belongs to the short-chain dehydrogenases/reductases (SDR) family.</text>
</comment>
<dbReference type="PANTHER" id="PTHR48107">
    <property type="entry name" value="NADPH-DEPENDENT ALDEHYDE REDUCTASE-LIKE PROTEIN, CHLOROPLASTIC-RELATED"/>
    <property type="match status" value="1"/>
</dbReference>
<dbReference type="NCBIfam" id="NF009389">
    <property type="entry name" value="PRK12748.1"/>
    <property type="match status" value="1"/>
</dbReference>
<dbReference type="Proteomes" id="UP000632377">
    <property type="component" value="Unassembled WGS sequence"/>
</dbReference>
<dbReference type="CDD" id="cd05233">
    <property type="entry name" value="SDR_c"/>
    <property type="match status" value="1"/>
</dbReference>
<evidence type="ECO:0000313" key="4">
    <source>
        <dbReference type="Proteomes" id="UP000632377"/>
    </source>
</evidence>
<accession>A0ABS1TE82</accession>
<dbReference type="PANTHER" id="PTHR48107:SF7">
    <property type="entry name" value="RE15974P"/>
    <property type="match status" value="1"/>
</dbReference>
<protein>
    <submittedName>
        <fullName evidence="3">SDR family oxidoreductase</fullName>
    </submittedName>
</protein>
<dbReference type="InterPro" id="IPR020904">
    <property type="entry name" value="Sc_DH/Rdtase_CS"/>
</dbReference>
<dbReference type="InterPro" id="IPR002347">
    <property type="entry name" value="SDR_fam"/>
</dbReference>
<dbReference type="Pfam" id="PF13561">
    <property type="entry name" value="adh_short_C2"/>
    <property type="match status" value="1"/>
</dbReference>
<evidence type="ECO:0000256" key="2">
    <source>
        <dbReference type="ARBA" id="ARBA00023002"/>
    </source>
</evidence>
<dbReference type="InterPro" id="IPR036291">
    <property type="entry name" value="NAD(P)-bd_dom_sf"/>
</dbReference>
<evidence type="ECO:0000313" key="3">
    <source>
        <dbReference type="EMBL" id="MBL4937680.1"/>
    </source>
</evidence>
<dbReference type="Gene3D" id="3.40.50.720">
    <property type="entry name" value="NAD(P)-binding Rossmann-like Domain"/>
    <property type="match status" value="1"/>
</dbReference>
<keyword evidence="4" id="KW-1185">Reference proteome</keyword>
<organism evidence="3 4">
    <name type="scientific">Clostridium rhizosphaerae</name>
    <dbReference type="NCBI Taxonomy" id="2803861"/>
    <lineage>
        <taxon>Bacteria</taxon>
        <taxon>Bacillati</taxon>
        <taxon>Bacillota</taxon>
        <taxon>Clostridia</taxon>
        <taxon>Eubacteriales</taxon>
        <taxon>Clostridiaceae</taxon>
        <taxon>Clostridium</taxon>
    </lineage>
</organism>
<dbReference type="PRINTS" id="PR00081">
    <property type="entry name" value="GDHRDH"/>
</dbReference>
<proteinExistence type="inferred from homology"/>
<dbReference type="RefSeq" id="WP_202750430.1">
    <property type="nucleotide sequence ID" value="NZ_JAESWC010000015.1"/>
</dbReference>